<dbReference type="RefSeq" id="WP_101331961.1">
    <property type="nucleotide sequence ID" value="NZ_PJNH01000003.1"/>
</dbReference>
<organism evidence="1 2">
    <name type="scientific">Halalkalibacillus sediminis</name>
    <dbReference type="NCBI Taxonomy" id="2018042"/>
    <lineage>
        <taxon>Bacteria</taxon>
        <taxon>Bacillati</taxon>
        <taxon>Bacillota</taxon>
        <taxon>Bacilli</taxon>
        <taxon>Bacillales</taxon>
        <taxon>Bacillaceae</taxon>
        <taxon>Halalkalibacillus</taxon>
    </lineage>
</organism>
<dbReference type="Gene3D" id="3.40.50.720">
    <property type="entry name" value="NAD(P)-binding Rossmann-like Domain"/>
    <property type="match status" value="1"/>
</dbReference>
<dbReference type="Proteomes" id="UP000243524">
    <property type="component" value="Unassembled WGS sequence"/>
</dbReference>
<accession>A0A2I0QS68</accession>
<gene>
    <name evidence="1" type="ORF">CEY16_10465</name>
</gene>
<protein>
    <submittedName>
        <fullName evidence="1">Short-chain dehydrogenase</fullName>
    </submittedName>
</protein>
<comment type="caution">
    <text evidence="1">The sequence shown here is derived from an EMBL/GenBank/DDBJ whole genome shotgun (WGS) entry which is preliminary data.</text>
</comment>
<proteinExistence type="predicted"/>
<dbReference type="AlphaFoldDB" id="A0A2I0QS68"/>
<dbReference type="InterPro" id="IPR036291">
    <property type="entry name" value="NAD(P)-bd_dom_sf"/>
</dbReference>
<sequence length="174" mass="19772">MKRALVVGGTGMLKEATIWLHHQGYRVSVIGRSHEKMDKLIQLAEHPKLIEPLLVDYKKDTELKSTISHSIEDNGGYDLVIAWIHSDAPQALNIIIECLHKDKKWSLFHVLGSSTDLDEIDQTVKRPLNGRYHQVQLGFIKKGNSTRWLTHKEISTGVIDAIKNNEKRHVVGQL</sequence>
<dbReference type="NCBIfam" id="NF006168">
    <property type="entry name" value="PRK08309.1"/>
    <property type="match status" value="1"/>
</dbReference>
<name>A0A2I0QS68_9BACI</name>
<dbReference type="OrthoDB" id="7922774at2"/>
<reference evidence="1 2" key="1">
    <citation type="submission" date="2017-06" db="EMBL/GenBank/DDBJ databases">
        <title>the draft geome sequence of Illustriluteabacillus marina B3227.</title>
        <authorList>
            <person name="He R.-H."/>
            <person name="Du Z.-J."/>
        </authorList>
    </citation>
    <scope>NUCLEOTIDE SEQUENCE [LARGE SCALE GENOMIC DNA]</scope>
    <source>
        <strain evidence="1 2">B3227</strain>
    </source>
</reference>
<keyword evidence="2" id="KW-1185">Reference proteome</keyword>
<dbReference type="EMBL" id="PJNH01000003">
    <property type="protein sequence ID" value="PKR77158.1"/>
    <property type="molecule type" value="Genomic_DNA"/>
</dbReference>
<evidence type="ECO:0000313" key="1">
    <source>
        <dbReference type="EMBL" id="PKR77158.1"/>
    </source>
</evidence>
<evidence type="ECO:0000313" key="2">
    <source>
        <dbReference type="Proteomes" id="UP000243524"/>
    </source>
</evidence>
<dbReference type="SUPFAM" id="SSF51735">
    <property type="entry name" value="NAD(P)-binding Rossmann-fold domains"/>
    <property type="match status" value="1"/>
</dbReference>